<keyword evidence="2" id="KW-1185">Reference proteome</keyword>
<organism evidence="1 2">
    <name type="scientific">Mikania micrantha</name>
    <name type="common">bitter vine</name>
    <dbReference type="NCBI Taxonomy" id="192012"/>
    <lineage>
        <taxon>Eukaryota</taxon>
        <taxon>Viridiplantae</taxon>
        <taxon>Streptophyta</taxon>
        <taxon>Embryophyta</taxon>
        <taxon>Tracheophyta</taxon>
        <taxon>Spermatophyta</taxon>
        <taxon>Magnoliopsida</taxon>
        <taxon>eudicotyledons</taxon>
        <taxon>Gunneridae</taxon>
        <taxon>Pentapetalae</taxon>
        <taxon>asterids</taxon>
        <taxon>campanulids</taxon>
        <taxon>Asterales</taxon>
        <taxon>Asteraceae</taxon>
        <taxon>Asteroideae</taxon>
        <taxon>Heliantheae alliance</taxon>
        <taxon>Eupatorieae</taxon>
        <taxon>Mikania</taxon>
    </lineage>
</organism>
<comment type="caution">
    <text evidence="1">The sequence shown here is derived from an EMBL/GenBank/DDBJ whole genome shotgun (WGS) entry which is preliminary data.</text>
</comment>
<name>A0A5N6Q3M4_9ASTR</name>
<proteinExistence type="predicted"/>
<dbReference type="AlphaFoldDB" id="A0A5N6Q3M4"/>
<protein>
    <submittedName>
        <fullName evidence="1">Uncharacterized protein</fullName>
    </submittedName>
</protein>
<evidence type="ECO:0000313" key="2">
    <source>
        <dbReference type="Proteomes" id="UP000326396"/>
    </source>
</evidence>
<evidence type="ECO:0000313" key="1">
    <source>
        <dbReference type="EMBL" id="KAD7479063.1"/>
    </source>
</evidence>
<gene>
    <name evidence="1" type="ORF">E3N88_02199</name>
</gene>
<dbReference type="Proteomes" id="UP000326396">
    <property type="component" value="Linkage Group LG1"/>
</dbReference>
<reference evidence="1 2" key="1">
    <citation type="submission" date="2019-05" db="EMBL/GenBank/DDBJ databases">
        <title>Mikania micrantha, genome provides insights into the molecular mechanism of rapid growth.</title>
        <authorList>
            <person name="Liu B."/>
        </authorList>
    </citation>
    <scope>NUCLEOTIDE SEQUENCE [LARGE SCALE GENOMIC DNA]</scope>
    <source>
        <strain evidence="1">NLD-2019</strain>
        <tissue evidence="1">Leaf</tissue>
    </source>
</reference>
<dbReference type="EMBL" id="SZYD01000001">
    <property type="protein sequence ID" value="KAD7479063.1"/>
    <property type="molecule type" value="Genomic_DNA"/>
</dbReference>
<sequence>MKFLMCGEHGSQCKRRLGFEETAKGESRRAIDDRPPYDVQTLTHPMCRLPPSAAQPLAQSVCHSTPP</sequence>
<accession>A0A5N6Q3M4</accession>